<evidence type="ECO:0000259" key="2">
    <source>
        <dbReference type="PROSITE" id="PS50105"/>
    </source>
</evidence>
<reference evidence="4" key="1">
    <citation type="submission" date="2021-02" db="EMBL/GenBank/DDBJ databases">
        <authorList>
            <person name="Nowell W R."/>
        </authorList>
    </citation>
    <scope>NUCLEOTIDE SEQUENCE</scope>
</reference>
<feature type="coiled-coil region" evidence="1">
    <location>
        <begin position="308"/>
        <end position="342"/>
    </location>
</feature>
<dbReference type="PROSITE" id="PS50105">
    <property type="entry name" value="SAM_DOMAIN"/>
    <property type="match status" value="1"/>
</dbReference>
<dbReference type="EMBL" id="CAJOBA010057866">
    <property type="protein sequence ID" value="CAF4303774.1"/>
    <property type="molecule type" value="Genomic_DNA"/>
</dbReference>
<evidence type="ECO:0000313" key="5">
    <source>
        <dbReference type="Proteomes" id="UP000682733"/>
    </source>
</evidence>
<dbReference type="Gene3D" id="1.10.150.50">
    <property type="entry name" value="Transcription Factor, Ets-1"/>
    <property type="match status" value="1"/>
</dbReference>
<dbReference type="SUPFAM" id="SSF47769">
    <property type="entry name" value="SAM/Pointed domain"/>
    <property type="match status" value="1"/>
</dbReference>
<dbReference type="EMBL" id="CAJNOK010035756">
    <property type="protein sequence ID" value="CAF1516370.1"/>
    <property type="molecule type" value="Genomic_DNA"/>
</dbReference>
<keyword evidence="1" id="KW-0175">Coiled coil</keyword>
<sequence>MPFYYSRNTAKFGSLKKQMNLRYEAKHRLLKQLATRCNSFINVSKTVSKRVQLRQCYELMHDNILKSNGTSSKITKRKMASFKHEIQEAMKQDFVFKYENDVDTVKWLISEKGLMDWTVEKVSEWLCENGMSVHADKFKQENVDGASLFGLTEDETEALLTIMNGDGNEKKPSIGTKAKFRSIINELRKQQISKLPSIRVLAILGLDEGKKVQLIKCIHTDVTTKFGNDFCPTAVEFERMTNAVKQKYPSLCKVFSEDMSVLSNSLKRMFTRERHISASPSEVVQRKRLSYGHSTAGRKLKIQKVDKARRKEYLIKENEQQLDELLKTNEHEEQMIEMIRNNQYDVAQLKAKLNLTREK</sequence>
<evidence type="ECO:0000313" key="4">
    <source>
        <dbReference type="EMBL" id="CAF4303774.1"/>
    </source>
</evidence>
<feature type="domain" description="SAM" evidence="2">
    <location>
        <begin position="117"/>
        <end position="190"/>
    </location>
</feature>
<gene>
    <name evidence="3" type="ORF">OVA965_LOCUS37600</name>
    <name evidence="4" type="ORF">TMI583_LOCUS38694</name>
</gene>
<evidence type="ECO:0000313" key="3">
    <source>
        <dbReference type="EMBL" id="CAF1516370.1"/>
    </source>
</evidence>
<evidence type="ECO:0000256" key="1">
    <source>
        <dbReference type="SAM" id="Coils"/>
    </source>
</evidence>
<dbReference type="InterPro" id="IPR001660">
    <property type="entry name" value="SAM"/>
</dbReference>
<dbReference type="Proteomes" id="UP000677228">
    <property type="component" value="Unassembled WGS sequence"/>
</dbReference>
<accession>A0A8S2TSY0</accession>
<dbReference type="AlphaFoldDB" id="A0A8S2TSY0"/>
<organism evidence="4 5">
    <name type="scientific">Didymodactylos carnosus</name>
    <dbReference type="NCBI Taxonomy" id="1234261"/>
    <lineage>
        <taxon>Eukaryota</taxon>
        <taxon>Metazoa</taxon>
        <taxon>Spiralia</taxon>
        <taxon>Gnathifera</taxon>
        <taxon>Rotifera</taxon>
        <taxon>Eurotatoria</taxon>
        <taxon>Bdelloidea</taxon>
        <taxon>Philodinida</taxon>
        <taxon>Philodinidae</taxon>
        <taxon>Didymodactylos</taxon>
    </lineage>
</organism>
<protein>
    <recommendedName>
        <fullName evidence="2">SAM domain-containing protein</fullName>
    </recommendedName>
</protein>
<name>A0A8S2TSY0_9BILA</name>
<comment type="caution">
    <text evidence="4">The sequence shown here is derived from an EMBL/GenBank/DDBJ whole genome shotgun (WGS) entry which is preliminary data.</text>
</comment>
<dbReference type="Proteomes" id="UP000682733">
    <property type="component" value="Unassembled WGS sequence"/>
</dbReference>
<dbReference type="InterPro" id="IPR013761">
    <property type="entry name" value="SAM/pointed_sf"/>
</dbReference>
<dbReference type="Pfam" id="PF00536">
    <property type="entry name" value="SAM_1"/>
    <property type="match status" value="1"/>
</dbReference>
<proteinExistence type="predicted"/>